<feature type="domain" description="Peptidase M1 membrane alanine aminopeptidase" evidence="10">
    <location>
        <begin position="241"/>
        <end position="454"/>
    </location>
</feature>
<dbReference type="PRINTS" id="PR00756">
    <property type="entry name" value="ALADIPTASE"/>
</dbReference>
<dbReference type="GO" id="GO:0006508">
    <property type="term" value="P:proteolysis"/>
    <property type="evidence" value="ECO:0007669"/>
    <property type="project" value="UniProtKB-KW"/>
</dbReference>
<dbReference type="Pfam" id="PF17900">
    <property type="entry name" value="Peptidase_M1_N"/>
    <property type="match status" value="1"/>
</dbReference>
<dbReference type="Pfam" id="PF11940">
    <property type="entry name" value="DUF3458"/>
    <property type="match status" value="1"/>
</dbReference>
<protein>
    <recommendedName>
        <fullName evidence="15">Aminopeptidase N</fullName>
    </recommendedName>
</protein>
<dbReference type="Gene3D" id="2.60.40.1840">
    <property type="match status" value="1"/>
</dbReference>
<dbReference type="Gene3D" id="1.10.390.10">
    <property type="entry name" value="Neutral Protease Domain 2"/>
    <property type="match status" value="1"/>
</dbReference>
<name>A0A381XT90_9ZZZZ</name>
<dbReference type="Gene3D" id="1.25.50.10">
    <property type="entry name" value="Peptidase M1, alanyl aminopeptidase, C-terminal domain"/>
    <property type="match status" value="1"/>
</dbReference>
<dbReference type="CDD" id="cd09600">
    <property type="entry name" value="M1_APN"/>
    <property type="match status" value="1"/>
</dbReference>
<proteinExistence type="inferred from homology"/>
<dbReference type="PANTHER" id="PTHR46322:SF1">
    <property type="entry name" value="PUROMYCIN-SENSITIVE AMINOPEPTIDASE"/>
    <property type="match status" value="1"/>
</dbReference>
<sequence>LNSSWWKNSMKTQTPQTIFLKDYRPPQFFIDTADLHIDLGEEWTTVKARLKCRRNTASTENTKSLVLDGQKMELQNVRLDNVELIQEQFQVDDSHLTIPDVPETFVLETEVRIQPQNNTALEGLYKSSKMFCTQCESEGFRNITYFLDRPDVMSLYSTTISADPQLYPVLLSNGNLTDSGKFSDGRHWVKWEDPFPKPAYLFALVAGNLLNIEDSFTTASGRQVTLKIYVEAENIEYCYHAMRSLKESMRWDEERFGREYDLDLFMIVAVNDFNMGAMENKGLNIFNSKLILASQETATDSDFYNIQGVVGHEYFHNWSGNRVTCRDWFQLSLKEGFTVFRDQEFSSDLNSRAVQRIADVDRLRTHQFPEDAGPMSHPIRPDSYMEINNFYTMTVYEKGAEVVRMIYALLGKDGFRKGTDLYFERHDGQAVTCDNFVSAMEDANETDLEQFSRWYSQSGTPELHISAIHDPEAQTYSLTVRQSCPDTAGQTGFGEAKHTQNSKLHTGGSGKTQNTFQKKPFHIPLALGFLKKDGQALGLKIKGEQFKSTVDNQVLEIREETETFVFEGVPEAPVPSLLRGFSAPVKLHFEYSNAELAFLLANDSDEFNRWEAGQQLMIRISLEQIQSFQNKKELKLSPELLNAFRSLLNKAEESNPALLALALSFPSETYLAEQMEIIDVEAIHQAHKFLRTELAQILQPEFNNSYSTFIEKGPFQLDPESMGRRRLKNVCLSYLSELETPEIRELAQTQFRNSSNMTDVVGALGVLTHLDCPEREAVFSEFETKWQNNTVVMDKWFSLQAVSHLPNVLKNVRNLMGHHAFDAKNPNKIRALISAFSRLNQLRFHAEDGSGYEFIAEQVLRLDPLNPQIAARLVSVFNNWKKFTETHKTKMNYQLQKIVKTPKLSGDVFEIVSKALG</sequence>
<evidence type="ECO:0008006" key="15">
    <source>
        <dbReference type="Google" id="ProtNLM"/>
    </source>
</evidence>
<evidence type="ECO:0000256" key="1">
    <source>
        <dbReference type="ARBA" id="ARBA00001947"/>
    </source>
</evidence>
<dbReference type="Gene3D" id="3.30.2010.30">
    <property type="match status" value="1"/>
</dbReference>
<dbReference type="NCBIfam" id="TIGR02414">
    <property type="entry name" value="pepN_proteo"/>
    <property type="match status" value="1"/>
</dbReference>
<dbReference type="FunFam" id="3.30.2010.30:FF:000002">
    <property type="entry name" value="Putative aminopeptidase N"/>
    <property type="match status" value="1"/>
</dbReference>
<evidence type="ECO:0000256" key="6">
    <source>
        <dbReference type="ARBA" id="ARBA00022801"/>
    </source>
</evidence>
<evidence type="ECO:0000256" key="9">
    <source>
        <dbReference type="SAM" id="MobiDB-lite"/>
    </source>
</evidence>
<evidence type="ECO:0000259" key="13">
    <source>
        <dbReference type="Pfam" id="PF17900"/>
    </source>
</evidence>
<dbReference type="Pfam" id="PF01433">
    <property type="entry name" value="Peptidase_M1"/>
    <property type="match status" value="1"/>
</dbReference>
<dbReference type="InterPro" id="IPR027268">
    <property type="entry name" value="Peptidase_M4/M1_CTD_sf"/>
</dbReference>
<keyword evidence="5" id="KW-0479">Metal-binding</keyword>
<keyword evidence="7" id="KW-0862">Zinc</keyword>
<dbReference type="InterPro" id="IPR001930">
    <property type="entry name" value="Peptidase_M1"/>
</dbReference>
<dbReference type="InterPro" id="IPR014782">
    <property type="entry name" value="Peptidase_M1_dom"/>
</dbReference>
<evidence type="ECO:0000256" key="8">
    <source>
        <dbReference type="ARBA" id="ARBA00023049"/>
    </source>
</evidence>
<dbReference type="SUPFAM" id="SSF63737">
    <property type="entry name" value="Leukotriene A4 hydrolase N-terminal domain"/>
    <property type="match status" value="1"/>
</dbReference>
<keyword evidence="8" id="KW-0482">Metalloprotease</keyword>
<evidence type="ECO:0000256" key="7">
    <source>
        <dbReference type="ARBA" id="ARBA00022833"/>
    </source>
</evidence>
<evidence type="ECO:0000256" key="5">
    <source>
        <dbReference type="ARBA" id="ARBA00022723"/>
    </source>
</evidence>
<feature type="non-terminal residue" evidence="14">
    <location>
        <position position="1"/>
    </location>
</feature>
<dbReference type="InterPro" id="IPR035414">
    <property type="entry name" value="Peptidase_M1_pepN_Ig-like"/>
</dbReference>
<dbReference type="InterPro" id="IPR037144">
    <property type="entry name" value="Peptidase_M1_pepN_C_sf"/>
</dbReference>
<evidence type="ECO:0000259" key="12">
    <source>
        <dbReference type="Pfam" id="PF17432"/>
    </source>
</evidence>
<feature type="domain" description="Aminopeptidase N-like N-terminal" evidence="13">
    <location>
        <begin position="36"/>
        <end position="201"/>
    </location>
</feature>
<reference evidence="14" key="1">
    <citation type="submission" date="2018-05" db="EMBL/GenBank/DDBJ databases">
        <authorList>
            <person name="Lanie J.A."/>
            <person name="Ng W.-L."/>
            <person name="Kazmierczak K.M."/>
            <person name="Andrzejewski T.M."/>
            <person name="Davidsen T.M."/>
            <person name="Wayne K.J."/>
            <person name="Tettelin H."/>
            <person name="Glass J.I."/>
            <person name="Rusch D."/>
            <person name="Podicherti R."/>
            <person name="Tsui H.-C.T."/>
            <person name="Winkler M.E."/>
        </authorList>
    </citation>
    <scope>NUCLEOTIDE SEQUENCE</scope>
</reference>
<evidence type="ECO:0000256" key="4">
    <source>
        <dbReference type="ARBA" id="ARBA00022670"/>
    </source>
</evidence>
<dbReference type="InterPro" id="IPR024601">
    <property type="entry name" value="Peptidase_M1_pepN_C"/>
</dbReference>
<keyword evidence="4" id="KW-0645">Protease</keyword>
<dbReference type="SUPFAM" id="SSF55486">
    <property type="entry name" value="Metalloproteases ('zincins'), catalytic domain"/>
    <property type="match status" value="1"/>
</dbReference>
<keyword evidence="3" id="KW-0031">Aminopeptidase</keyword>
<dbReference type="InterPro" id="IPR042097">
    <property type="entry name" value="Aminopeptidase_N-like_N_sf"/>
</dbReference>
<feature type="domain" description="Peptidase M1 alanyl aminopeptidase Ig-like fold" evidence="11">
    <location>
        <begin position="511"/>
        <end position="589"/>
    </location>
</feature>
<evidence type="ECO:0000256" key="2">
    <source>
        <dbReference type="ARBA" id="ARBA00010136"/>
    </source>
</evidence>
<comment type="cofactor">
    <cofactor evidence="1">
        <name>Zn(2+)</name>
        <dbReference type="ChEBI" id="CHEBI:29105"/>
    </cofactor>
</comment>
<feature type="region of interest" description="Disordered" evidence="9">
    <location>
        <begin position="487"/>
        <end position="515"/>
    </location>
</feature>
<dbReference type="EMBL" id="UINC01016135">
    <property type="protein sequence ID" value="SVA67417.1"/>
    <property type="molecule type" value="Genomic_DNA"/>
</dbReference>
<dbReference type="GO" id="GO:0008270">
    <property type="term" value="F:zinc ion binding"/>
    <property type="evidence" value="ECO:0007669"/>
    <property type="project" value="InterPro"/>
</dbReference>
<dbReference type="Gene3D" id="2.60.40.1730">
    <property type="entry name" value="tricorn interacting facor f3 domain"/>
    <property type="match status" value="1"/>
</dbReference>
<evidence type="ECO:0000259" key="11">
    <source>
        <dbReference type="Pfam" id="PF11940"/>
    </source>
</evidence>
<dbReference type="PANTHER" id="PTHR46322">
    <property type="entry name" value="PUROMYCIN-SENSITIVE AMINOPEPTIDASE"/>
    <property type="match status" value="1"/>
</dbReference>
<dbReference type="GO" id="GO:0008237">
    <property type="term" value="F:metallopeptidase activity"/>
    <property type="evidence" value="ECO:0007669"/>
    <property type="project" value="UniProtKB-KW"/>
</dbReference>
<evidence type="ECO:0000259" key="10">
    <source>
        <dbReference type="Pfam" id="PF01433"/>
    </source>
</evidence>
<feature type="domain" description="Peptidase M1 alanyl aminopeptidase C-terminal" evidence="12">
    <location>
        <begin position="594"/>
        <end position="916"/>
    </location>
</feature>
<accession>A0A381XT90</accession>
<dbReference type="FunFam" id="2.60.40.1730:FF:000005">
    <property type="entry name" value="Aminopeptidase N"/>
    <property type="match status" value="1"/>
</dbReference>
<keyword evidence="6" id="KW-0378">Hydrolase</keyword>
<evidence type="ECO:0000313" key="14">
    <source>
        <dbReference type="EMBL" id="SVA67417.1"/>
    </source>
</evidence>
<evidence type="ECO:0000256" key="3">
    <source>
        <dbReference type="ARBA" id="ARBA00022438"/>
    </source>
</evidence>
<dbReference type="GO" id="GO:0004177">
    <property type="term" value="F:aminopeptidase activity"/>
    <property type="evidence" value="ECO:0007669"/>
    <property type="project" value="UniProtKB-KW"/>
</dbReference>
<dbReference type="FunFam" id="1.10.390.10:FF:000002">
    <property type="entry name" value="Aminopeptidase N"/>
    <property type="match status" value="1"/>
</dbReference>
<dbReference type="Pfam" id="PF17432">
    <property type="entry name" value="DUF3458_C"/>
    <property type="match status" value="1"/>
</dbReference>
<dbReference type="InterPro" id="IPR012779">
    <property type="entry name" value="Peptidase_M1_pepN"/>
</dbReference>
<gene>
    <name evidence="14" type="ORF">METZ01_LOCUS120271</name>
</gene>
<comment type="similarity">
    <text evidence="2">Belongs to the peptidase M1 family.</text>
</comment>
<organism evidence="14">
    <name type="scientific">marine metagenome</name>
    <dbReference type="NCBI Taxonomy" id="408172"/>
    <lineage>
        <taxon>unclassified sequences</taxon>
        <taxon>metagenomes</taxon>
        <taxon>ecological metagenomes</taxon>
    </lineage>
</organism>
<dbReference type="AlphaFoldDB" id="A0A381XT90"/>
<dbReference type="InterPro" id="IPR038438">
    <property type="entry name" value="PepN_Ig-like_sf"/>
</dbReference>
<dbReference type="InterPro" id="IPR045357">
    <property type="entry name" value="Aminopeptidase_N-like_N"/>
</dbReference>